<evidence type="ECO:0000256" key="3">
    <source>
        <dbReference type="ARBA" id="ARBA00022737"/>
    </source>
</evidence>
<feature type="compositionally biased region" description="Polar residues" evidence="9">
    <location>
        <begin position="288"/>
        <end position="301"/>
    </location>
</feature>
<evidence type="ECO:0000313" key="11">
    <source>
        <dbReference type="EMBL" id="CAH1774756.1"/>
    </source>
</evidence>
<dbReference type="EMBL" id="CAIIXF020000001">
    <property type="protein sequence ID" value="CAH1774756.1"/>
    <property type="molecule type" value="Genomic_DNA"/>
</dbReference>
<feature type="compositionally biased region" description="Acidic residues" evidence="9">
    <location>
        <begin position="620"/>
        <end position="642"/>
    </location>
</feature>
<feature type="domain" description="C2H2-type" evidence="10">
    <location>
        <begin position="706"/>
        <end position="736"/>
    </location>
</feature>
<dbReference type="FunFam" id="3.30.160.60:FF:001498">
    <property type="entry name" value="Zinc finger protein 404"/>
    <property type="match status" value="1"/>
</dbReference>
<dbReference type="SMART" id="SM00355">
    <property type="entry name" value="ZnF_C2H2"/>
    <property type="match status" value="21"/>
</dbReference>
<evidence type="ECO:0000256" key="9">
    <source>
        <dbReference type="SAM" id="MobiDB-lite"/>
    </source>
</evidence>
<dbReference type="OrthoDB" id="6077919at2759"/>
<feature type="domain" description="C2H2-type" evidence="10">
    <location>
        <begin position="676"/>
        <end position="705"/>
    </location>
</feature>
<evidence type="ECO:0000313" key="12">
    <source>
        <dbReference type="Proteomes" id="UP000749559"/>
    </source>
</evidence>
<keyword evidence="7" id="KW-0539">Nucleus</keyword>
<feature type="region of interest" description="Disordered" evidence="9">
    <location>
        <begin position="187"/>
        <end position="385"/>
    </location>
</feature>
<dbReference type="InterPro" id="IPR013087">
    <property type="entry name" value="Znf_C2H2_type"/>
</dbReference>
<dbReference type="Proteomes" id="UP000749559">
    <property type="component" value="Unassembled WGS sequence"/>
</dbReference>
<dbReference type="PROSITE" id="PS50157">
    <property type="entry name" value="ZINC_FINGER_C2H2_2"/>
    <property type="match status" value="13"/>
</dbReference>
<organism evidence="11 12">
    <name type="scientific">Owenia fusiformis</name>
    <name type="common">Polychaete worm</name>
    <dbReference type="NCBI Taxonomy" id="6347"/>
    <lineage>
        <taxon>Eukaryota</taxon>
        <taxon>Metazoa</taxon>
        <taxon>Spiralia</taxon>
        <taxon>Lophotrochozoa</taxon>
        <taxon>Annelida</taxon>
        <taxon>Polychaeta</taxon>
        <taxon>Sedentaria</taxon>
        <taxon>Canalipalpata</taxon>
        <taxon>Sabellida</taxon>
        <taxon>Oweniida</taxon>
        <taxon>Oweniidae</taxon>
        <taxon>Owenia</taxon>
    </lineage>
</organism>
<keyword evidence="3" id="KW-0677">Repeat</keyword>
<feature type="domain" description="C2H2-type" evidence="10">
    <location>
        <begin position="1105"/>
        <end position="1128"/>
    </location>
</feature>
<dbReference type="SUPFAM" id="SSF57667">
    <property type="entry name" value="beta-beta-alpha zinc fingers"/>
    <property type="match status" value="6"/>
</dbReference>
<evidence type="ECO:0000256" key="6">
    <source>
        <dbReference type="ARBA" id="ARBA00023125"/>
    </source>
</evidence>
<evidence type="ECO:0000256" key="4">
    <source>
        <dbReference type="ARBA" id="ARBA00022771"/>
    </source>
</evidence>
<evidence type="ECO:0000256" key="1">
    <source>
        <dbReference type="ARBA" id="ARBA00004123"/>
    </source>
</evidence>
<evidence type="ECO:0000259" key="10">
    <source>
        <dbReference type="PROSITE" id="PS50157"/>
    </source>
</evidence>
<feature type="domain" description="C2H2-type" evidence="10">
    <location>
        <begin position="1289"/>
        <end position="1316"/>
    </location>
</feature>
<feature type="domain" description="C2H2-type" evidence="10">
    <location>
        <begin position="1375"/>
        <end position="1402"/>
    </location>
</feature>
<evidence type="ECO:0000256" key="2">
    <source>
        <dbReference type="ARBA" id="ARBA00022723"/>
    </source>
</evidence>
<protein>
    <recommendedName>
        <fullName evidence="10">C2H2-type domain-containing protein</fullName>
    </recommendedName>
</protein>
<dbReference type="GO" id="GO:0003700">
    <property type="term" value="F:DNA-binding transcription factor activity"/>
    <property type="evidence" value="ECO:0007669"/>
    <property type="project" value="TreeGrafter"/>
</dbReference>
<feature type="compositionally biased region" description="Basic and acidic residues" evidence="9">
    <location>
        <begin position="413"/>
        <end position="437"/>
    </location>
</feature>
<feature type="domain" description="C2H2-type" evidence="10">
    <location>
        <begin position="1150"/>
        <end position="1179"/>
    </location>
</feature>
<feature type="region of interest" description="Disordered" evidence="9">
    <location>
        <begin position="614"/>
        <end position="650"/>
    </location>
</feature>
<feature type="domain" description="C2H2-type" evidence="10">
    <location>
        <begin position="1317"/>
        <end position="1345"/>
    </location>
</feature>
<gene>
    <name evidence="11" type="ORF">OFUS_LOCUS2157</name>
</gene>
<dbReference type="GO" id="GO:0000978">
    <property type="term" value="F:RNA polymerase II cis-regulatory region sequence-specific DNA binding"/>
    <property type="evidence" value="ECO:0007669"/>
    <property type="project" value="TreeGrafter"/>
</dbReference>
<dbReference type="InterPro" id="IPR050589">
    <property type="entry name" value="Ikaros_C2H2-ZF"/>
</dbReference>
<comment type="caution">
    <text evidence="11">The sequence shown here is derived from an EMBL/GenBank/DDBJ whole genome shotgun (WGS) entry which is preliminary data.</text>
</comment>
<feature type="compositionally biased region" description="Polar residues" evidence="9">
    <location>
        <begin position="202"/>
        <end position="221"/>
    </location>
</feature>
<evidence type="ECO:0000256" key="8">
    <source>
        <dbReference type="PROSITE-ProRule" id="PRU00042"/>
    </source>
</evidence>
<feature type="domain" description="C2H2-type" evidence="10">
    <location>
        <begin position="1234"/>
        <end position="1261"/>
    </location>
</feature>
<feature type="compositionally biased region" description="Polar residues" evidence="9">
    <location>
        <begin position="46"/>
        <end position="63"/>
    </location>
</feature>
<dbReference type="GO" id="GO:0008270">
    <property type="term" value="F:zinc ion binding"/>
    <property type="evidence" value="ECO:0007669"/>
    <property type="project" value="UniProtKB-KW"/>
</dbReference>
<dbReference type="PANTHER" id="PTHR24404:SF114">
    <property type="entry name" value="KLUMPFUSS, ISOFORM B-RELATED"/>
    <property type="match status" value="1"/>
</dbReference>
<dbReference type="PROSITE" id="PS00028">
    <property type="entry name" value="ZINC_FINGER_C2H2_1"/>
    <property type="match status" value="12"/>
</dbReference>
<keyword evidence="5" id="KW-0862">Zinc</keyword>
<feature type="domain" description="C2H2-type" evidence="10">
    <location>
        <begin position="1262"/>
        <end position="1289"/>
    </location>
</feature>
<feature type="compositionally biased region" description="Basic and acidic residues" evidence="9">
    <location>
        <begin position="304"/>
        <end position="328"/>
    </location>
</feature>
<feature type="region of interest" description="Disordered" evidence="9">
    <location>
        <begin position="884"/>
        <end position="922"/>
    </location>
</feature>
<feature type="region of interest" description="Disordered" evidence="9">
    <location>
        <begin position="546"/>
        <end position="587"/>
    </location>
</feature>
<evidence type="ECO:0000256" key="7">
    <source>
        <dbReference type="ARBA" id="ARBA00023242"/>
    </source>
</evidence>
<feature type="region of interest" description="Disordered" evidence="9">
    <location>
        <begin position="16"/>
        <end position="63"/>
    </location>
</feature>
<feature type="region of interest" description="Disordered" evidence="9">
    <location>
        <begin position="413"/>
        <end position="448"/>
    </location>
</feature>
<feature type="domain" description="C2H2-type" evidence="10">
    <location>
        <begin position="969"/>
        <end position="996"/>
    </location>
</feature>
<dbReference type="Gene3D" id="3.30.160.60">
    <property type="entry name" value="Classic Zinc Finger"/>
    <property type="match status" value="9"/>
</dbReference>
<keyword evidence="2" id="KW-0479">Metal-binding</keyword>
<feature type="domain" description="C2H2-type" evidence="10">
    <location>
        <begin position="1347"/>
        <end position="1374"/>
    </location>
</feature>
<accession>A0A8S4N0M3</accession>
<sequence length="1745" mass="194454">MGFQLSQEIGMDTLRNEAGVKMDTPDLIDANGDHAQANSDADGDHAQTNSDAPTASTSTVDGAASKTTTIGAKDIGQIVGPPHQQVIVFGQDQNKKQKITLTSEQIRALAHRAHSAKRQTLVILPTDKQEQELDTTTEALKLAEPNQEIIVIKDAEPTLDMGKDKLGQSKDNKGSKVGTPITIKVDSKSGFAEINATGPKTRLSTAKKTNTTGEPSPVTTSLERKSAQMNKQKDGSGDHIEAVRKEEDTNPLLEAVKLRPRSAHSKVESEENPSKRYRTRSGKAGPNPNGSNTLTSGNKNIATPDERKEKTIVQKKSIEPRVLRKRNEPPSPVEDADSSGAKKDVDLSETSTKRTIHVVQVTPVGKKKRTAKKDQESPSTVEDVDSVCAKKEIDVTETSRTIHVVQLPPVEKKVTKQAAKKDQESTPRVPDKEEPVKKISKMTPQKPKQGLKCKKCGEEFTNANGYMKHITSDKVCSYDMTVVPSRYTCPHCVGVSFDNKVTYNQHLAYHQKEDSGKRVKRQGRYKKEKVTASIVVEVINDGNQNKADSMNTSINPITPKSKNVNTTNNTDAHELQRKSTRKRSKKVDDDFEFEEYELEENDDEIVEEIEYTFEIRENTDDMESEENDDKGDDNNQDEMDPESNDKLGPFKKTKARKILEKAAKAPANQDEFGRKYSCKECGEYFENTQLLSLHRRSESHDGFKPFNCPYGDCDFKTAAVIDLNKHINRLHTGEDALVSKSTNASKCKFCDQYFATKLTLKQHQTDGVCKNAQDGLYKGKSYTKTINTKVFSENDWMKPCNFDVRCVDVDCSLMFSSQDAVDSHIANHETEQHLHCILCGAVQKSLEEHNNHIIQQHKYLFQLELSNNSDDYIEFEPPEDAAQNVEETGKQDNVAADGEENTDNVIKNPEIADYSPDDVTGSRFQNVKGPSMLKKMFQCPESYCSASFQTKERLLYHLHSKSHGGKVPYKCYDCFKIFGSLSVTVSHYDTHHYEENTAACPVCAIPARRMLYINEHLRNHHKVNLRVTIQDSEKNLGPSELPTYICGDCGKGYQSLSKVRFHQHSDSHGGLVPFLCEVDGCEESFGSKRALAQHVDQFHRIRPMFPCPECDVDFTSLVQVNRHLTDVHGKCAKMKKEEFDMYYQGSLGELKCQTCDEGFNTRRELSEHRHMLSHDGREPYICESLLERVTPEPTNGQETGVDKMPVIELKCGAKFGSKAQLDSHITTHTGIPQYNCNKCSVVFTSKNALARHAGVHSTKDKHFCSFCDKVFSSTGTLRVHMNIHLGMKLDCEVCGKQFNQKPNLIAHARSHTGEKPYKCHFCDFAAANRTNFKRHLERKHTHRQRQYACSVCNMAFYELNTLKEHTLIHQSIRPFQCELCSRAFTQRSTLARHKKSGTCNRPKSRKFLVSSSALEEAVKSSLGHKIKGLPPGVQVRIQDDNTGMGILTDKDGAPVVTSDGKTPQYVMVIQEPNSSKEGDQENPNEEDMEVEHVEGLTVPEHMLITEPPKQAKSGISGIKHQIPLQLDTSEHHGGLIVDENSIPQGINIPGIQFHKGSDGRIYVLGASQQASGAPVVDIEQQSGKAESQITFTNLAQSSQQQDGEIRGYTIVERAEDNPAGEEDGETQIAYVSEDGQIVIQQSTSEDSSQGLQQMEVQEVAMETQADEAAMETPDEHIVMKTTNDEQVPIIIAETVDEGGDAIEGSDSVAPEVTDNTTTTLRDLNDETSIEIARIISEMGTVENSN</sequence>
<feature type="compositionally biased region" description="Polar residues" evidence="9">
    <location>
        <begin position="546"/>
        <end position="570"/>
    </location>
</feature>
<evidence type="ECO:0000256" key="5">
    <source>
        <dbReference type="ARBA" id="ARBA00022833"/>
    </source>
</evidence>
<dbReference type="GO" id="GO:0006357">
    <property type="term" value="P:regulation of transcription by RNA polymerase II"/>
    <property type="evidence" value="ECO:0007669"/>
    <property type="project" value="TreeGrafter"/>
</dbReference>
<reference evidence="11" key="1">
    <citation type="submission" date="2022-03" db="EMBL/GenBank/DDBJ databases">
        <authorList>
            <person name="Martin C."/>
        </authorList>
    </citation>
    <scope>NUCLEOTIDE SEQUENCE</scope>
</reference>
<feature type="domain" description="C2H2-type" evidence="10">
    <location>
        <begin position="1044"/>
        <end position="1073"/>
    </location>
</feature>
<dbReference type="Pfam" id="PF00096">
    <property type="entry name" value="zf-C2H2"/>
    <property type="match status" value="3"/>
</dbReference>
<keyword evidence="12" id="KW-1185">Reference proteome</keyword>
<proteinExistence type="predicted"/>
<feature type="compositionally biased region" description="Basic and acidic residues" evidence="9">
    <location>
        <begin position="265"/>
        <end position="274"/>
    </location>
</feature>
<dbReference type="InterPro" id="IPR036236">
    <property type="entry name" value="Znf_C2H2_sf"/>
</dbReference>
<keyword evidence="4 8" id="KW-0863">Zinc-finger</keyword>
<keyword evidence="6" id="KW-0238">DNA-binding</keyword>
<feature type="domain" description="C2H2-type" evidence="10">
    <location>
        <begin position="937"/>
        <end position="968"/>
    </location>
</feature>
<dbReference type="FunFam" id="3.30.160.60:FF:000604">
    <property type="entry name" value="Histone H4 transcription factor-like Protein"/>
    <property type="match status" value="1"/>
</dbReference>
<comment type="subcellular location">
    <subcellularLocation>
        <location evidence="1">Nucleus</location>
    </subcellularLocation>
</comment>
<name>A0A8S4N0M3_OWEFU</name>
<dbReference type="GO" id="GO:0005634">
    <property type="term" value="C:nucleus"/>
    <property type="evidence" value="ECO:0007669"/>
    <property type="project" value="UniProtKB-SubCell"/>
</dbReference>
<feature type="compositionally biased region" description="Basic and acidic residues" evidence="9">
    <location>
        <begin position="222"/>
        <end position="248"/>
    </location>
</feature>
<dbReference type="PANTHER" id="PTHR24404">
    <property type="entry name" value="ZINC FINGER PROTEIN"/>
    <property type="match status" value="1"/>
</dbReference>